<evidence type="ECO:0000259" key="6">
    <source>
        <dbReference type="Pfam" id="PF00557"/>
    </source>
</evidence>
<evidence type="ECO:0000256" key="1">
    <source>
        <dbReference type="ARBA" id="ARBA00022670"/>
    </source>
</evidence>
<dbReference type="InterPro" id="IPR000994">
    <property type="entry name" value="Pept_M24"/>
</dbReference>
<keyword evidence="2 5" id="KW-0479">Metal-binding</keyword>
<dbReference type="PANTHER" id="PTHR46112:SF3">
    <property type="entry name" value="AMINOPEPTIDASE YPDF"/>
    <property type="match status" value="1"/>
</dbReference>
<dbReference type="RefSeq" id="WP_171189689.1">
    <property type="nucleotide sequence ID" value="NZ_WTPX01000204.1"/>
</dbReference>
<feature type="domain" description="Creatinase N-terminal" evidence="7">
    <location>
        <begin position="14"/>
        <end position="141"/>
    </location>
</feature>
<proteinExistence type="inferred from homology"/>
<accession>A0ABX1VK09</accession>
<dbReference type="Gene3D" id="3.90.230.10">
    <property type="entry name" value="Creatinase/methionine aminopeptidase superfamily"/>
    <property type="match status" value="1"/>
</dbReference>
<dbReference type="Pfam" id="PF01321">
    <property type="entry name" value="Creatinase_N"/>
    <property type="match status" value="1"/>
</dbReference>
<evidence type="ECO:0000256" key="3">
    <source>
        <dbReference type="ARBA" id="ARBA00022801"/>
    </source>
</evidence>
<dbReference type="EC" id="3.4.-.-" evidence="8"/>
<dbReference type="Pfam" id="PF00557">
    <property type="entry name" value="Peptidase_M24"/>
    <property type="match status" value="1"/>
</dbReference>
<dbReference type="EMBL" id="WTPX01000204">
    <property type="protein sequence ID" value="NNJ27785.1"/>
    <property type="molecule type" value="Genomic_DNA"/>
</dbReference>
<dbReference type="SUPFAM" id="SSF55920">
    <property type="entry name" value="Creatinase/aminopeptidase"/>
    <property type="match status" value="1"/>
</dbReference>
<dbReference type="PROSITE" id="PS00491">
    <property type="entry name" value="PROLINE_PEPTIDASE"/>
    <property type="match status" value="1"/>
</dbReference>
<reference evidence="8 9" key="1">
    <citation type="journal article" date="2020" name="Syst. Appl. Microbiol.">
        <title>Alienimonas chondri sp. nov., a novel planctomycete isolated from the biofilm of the red alga Chondrus crispus.</title>
        <authorList>
            <person name="Vitorino I."/>
            <person name="Albuquerque L."/>
            <person name="Wiegand S."/>
            <person name="Kallscheuer N."/>
            <person name="da Costa M.S."/>
            <person name="Lobo-da-Cunha A."/>
            <person name="Jogler C."/>
            <person name="Lage O.M."/>
        </authorList>
    </citation>
    <scope>NUCLEOTIDE SEQUENCE [LARGE SCALE GENOMIC DNA]</scope>
    <source>
        <strain evidence="8 9">LzC2</strain>
    </source>
</reference>
<keyword evidence="1" id="KW-0645">Protease</keyword>
<evidence type="ECO:0000256" key="4">
    <source>
        <dbReference type="ARBA" id="ARBA00023049"/>
    </source>
</evidence>
<dbReference type="InterPro" id="IPR036005">
    <property type="entry name" value="Creatinase/aminopeptidase-like"/>
</dbReference>
<gene>
    <name evidence="8" type="ORF">LzC2_38940</name>
</gene>
<keyword evidence="3 8" id="KW-0378">Hydrolase</keyword>
<evidence type="ECO:0000313" key="8">
    <source>
        <dbReference type="EMBL" id="NNJ27785.1"/>
    </source>
</evidence>
<comment type="similarity">
    <text evidence="5">Belongs to the peptidase M24B family.</text>
</comment>
<dbReference type="SUPFAM" id="SSF53092">
    <property type="entry name" value="Creatinase/prolidase N-terminal domain"/>
    <property type="match status" value="1"/>
</dbReference>
<dbReference type="Proteomes" id="UP000609651">
    <property type="component" value="Unassembled WGS sequence"/>
</dbReference>
<protein>
    <submittedName>
        <fullName evidence="8">Peptidase</fullName>
        <ecNumber evidence="8">3.4.-.-</ecNumber>
    </submittedName>
</protein>
<keyword evidence="4" id="KW-0482">Metalloprotease</keyword>
<name>A0ABX1VK09_9PLAN</name>
<dbReference type="InterPro" id="IPR029149">
    <property type="entry name" value="Creatin/AminoP/Spt16_N"/>
</dbReference>
<dbReference type="InterPro" id="IPR001131">
    <property type="entry name" value="Peptidase_M24B_aminopep-P_CS"/>
</dbReference>
<dbReference type="InterPro" id="IPR000587">
    <property type="entry name" value="Creatinase_N"/>
</dbReference>
<feature type="domain" description="Peptidase M24" evidence="6">
    <location>
        <begin position="149"/>
        <end position="353"/>
    </location>
</feature>
<organism evidence="8 9">
    <name type="scientific">Alienimonas chondri</name>
    <dbReference type="NCBI Taxonomy" id="2681879"/>
    <lineage>
        <taxon>Bacteria</taxon>
        <taxon>Pseudomonadati</taxon>
        <taxon>Planctomycetota</taxon>
        <taxon>Planctomycetia</taxon>
        <taxon>Planctomycetales</taxon>
        <taxon>Planctomycetaceae</taxon>
        <taxon>Alienimonas</taxon>
    </lineage>
</organism>
<evidence type="ECO:0000256" key="5">
    <source>
        <dbReference type="RuleBase" id="RU000590"/>
    </source>
</evidence>
<comment type="caution">
    <text evidence="8">The sequence shown here is derived from an EMBL/GenBank/DDBJ whole genome shotgun (WGS) entry which is preliminary data.</text>
</comment>
<evidence type="ECO:0000313" key="9">
    <source>
        <dbReference type="Proteomes" id="UP000609651"/>
    </source>
</evidence>
<dbReference type="Gene3D" id="3.40.350.10">
    <property type="entry name" value="Creatinase/prolidase N-terminal domain"/>
    <property type="match status" value="1"/>
</dbReference>
<keyword evidence="9" id="KW-1185">Reference proteome</keyword>
<dbReference type="PANTHER" id="PTHR46112">
    <property type="entry name" value="AMINOPEPTIDASE"/>
    <property type="match status" value="1"/>
</dbReference>
<evidence type="ECO:0000259" key="7">
    <source>
        <dbReference type="Pfam" id="PF01321"/>
    </source>
</evidence>
<evidence type="ECO:0000256" key="2">
    <source>
        <dbReference type="ARBA" id="ARBA00022723"/>
    </source>
</evidence>
<dbReference type="InterPro" id="IPR050659">
    <property type="entry name" value="Peptidase_M24B"/>
</dbReference>
<sequence>MPTPTPPPGTHAARRDRLRAALAEQQPDVAALLVDSTVNIAYLTGFTGSSARLLIGPDVERLLSDSRYATQIERQCPGLDATIRTQAESFVDSTVKVLAKVRGSVAVEAEHISLHDFEKLKGAAAGTPLRTSDGLVEGLRATKDEWEIEQIRTAVTVAEEAFTETLNDLRGGESERDLSYRLEAALRARGAKGFSFAPIIAVGENGACPHYEVGDPKIGDAGSLLIDWGARMPGGYVSDLTRTVLTGEEPEEFRRVYDTVNAAVDAALALLKPGVPLKDVDAASRAVIAEAGYGDYFGHGLGHGIGLQVHEAARLSSLSDDVATAGMVVTVEPGVYLPGRFGVRIEEDVLVTPAGAETLSSLPRAEPLRLRLA</sequence>
<dbReference type="GO" id="GO:0016787">
    <property type="term" value="F:hydrolase activity"/>
    <property type="evidence" value="ECO:0007669"/>
    <property type="project" value="UniProtKB-KW"/>
</dbReference>